<reference evidence="1" key="1">
    <citation type="submission" date="2021-06" db="EMBL/GenBank/DDBJ databases">
        <authorList>
            <person name="Hodson N. C."/>
            <person name="Mongue J. A."/>
            <person name="Jaron S. K."/>
        </authorList>
    </citation>
    <scope>NUCLEOTIDE SEQUENCE</scope>
</reference>
<proteinExistence type="predicted"/>
<dbReference type="Proteomes" id="UP000708208">
    <property type="component" value="Unassembled WGS sequence"/>
</dbReference>
<organism evidence="1 2">
    <name type="scientific">Allacma fusca</name>
    <dbReference type="NCBI Taxonomy" id="39272"/>
    <lineage>
        <taxon>Eukaryota</taxon>
        <taxon>Metazoa</taxon>
        <taxon>Ecdysozoa</taxon>
        <taxon>Arthropoda</taxon>
        <taxon>Hexapoda</taxon>
        <taxon>Collembola</taxon>
        <taxon>Symphypleona</taxon>
        <taxon>Sminthuridae</taxon>
        <taxon>Allacma</taxon>
    </lineage>
</organism>
<dbReference type="EMBL" id="CAJVCH010571202">
    <property type="protein sequence ID" value="CAG7836919.1"/>
    <property type="molecule type" value="Genomic_DNA"/>
</dbReference>
<protein>
    <submittedName>
        <fullName evidence="1">Uncharacterized protein</fullName>
    </submittedName>
</protein>
<accession>A0A8J2LQL0</accession>
<evidence type="ECO:0000313" key="2">
    <source>
        <dbReference type="Proteomes" id="UP000708208"/>
    </source>
</evidence>
<comment type="caution">
    <text evidence="1">The sequence shown here is derived from an EMBL/GenBank/DDBJ whole genome shotgun (WGS) entry which is preliminary data.</text>
</comment>
<evidence type="ECO:0000313" key="1">
    <source>
        <dbReference type="EMBL" id="CAG7836919.1"/>
    </source>
</evidence>
<keyword evidence="2" id="KW-1185">Reference proteome</keyword>
<gene>
    <name evidence="1" type="ORF">AFUS01_LOCUS46109</name>
</gene>
<dbReference type="AlphaFoldDB" id="A0A8J2LQL0"/>
<sequence>MFKKKGPYIESEAERRISTKRKTNRNNTKSREFIADGCRRTLHGEKFSIAFAKTAVFFSGSLGSFSSTLKTVLILAPAFARKICTRLISRRNSLLVKSSVVRIVEDTGNTKEERRRTEGFFELILKTAAS</sequence>
<name>A0A8J2LQL0_9HEXA</name>